<reference evidence="2" key="2">
    <citation type="submission" date="2020-06" db="EMBL/GenBank/DDBJ databases">
        <authorList>
            <person name="Sheffer M."/>
        </authorList>
    </citation>
    <scope>NUCLEOTIDE SEQUENCE</scope>
</reference>
<dbReference type="AlphaFoldDB" id="A0A8T0EQN0"/>
<dbReference type="InterPro" id="IPR043502">
    <property type="entry name" value="DNA/RNA_pol_sf"/>
</dbReference>
<comment type="caution">
    <text evidence="2">The sequence shown here is derived from an EMBL/GenBank/DDBJ whole genome shotgun (WGS) entry which is preliminary data.</text>
</comment>
<dbReference type="SUPFAM" id="SSF56672">
    <property type="entry name" value="DNA/RNA polymerases"/>
    <property type="match status" value="1"/>
</dbReference>
<name>A0A8T0EQN0_ARGBR</name>
<evidence type="ECO:0000313" key="3">
    <source>
        <dbReference type="Proteomes" id="UP000807504"/>
    </source>
</evidence>
<reference evidence="2" key="1">
    <citation type="journal article" date="2020" name="bioRxiv">
        <title>Chromosome-level reference genome of the European wasp spider Argiope bruennichi: a resource for studies on range expansion and evolutionary adaptation.</title>
        <authorList>
            <person name="Sheffer M.M."/>
            <person name="Hoppe A."/>
            <person name="Krehenwinkel H."/>
            <person name="Uhl G."/>
            <person name="Kuss A.W."/>
            <person name="Jensen L."/>
            <person name="Jensen C."/>
            <person name="Gillespie R.G."/>
            <person name="Hoff K.J."/>
            <person name="Prost S."/>
        </authorList>
    </citation>
    <scope>NUCLEOTIDE SEQUENCE</scope>
</reference>
<evidence type="ECO:0000313" key="2">
    <source>
        <dbReference type="EMBL" id="KAF8776786.1"/>
    </source>
</evidence>
<dbReference type="GO" id="GO:0071897">
    <property type="term" value="P:DNA biosynthetic process"/>
    <property type="evidence" value="ECO:0007669"/>
    <property type="project" value="UniProtKB-ARBA"/>
</dbReference>
<organism evidence="2 3">
    <name type="scientific">Argiope bruennichi</name>
    <name type="common">Wasp spider</name>
    <name type="synonym">Aranea bruennichi</name>
    <dbReference type="NCBI Taxonomy" id="94029"/>
    <lineage>
        <taxon>Eukaryota</taxon>
        <taxon>Metazoa</taxon>
        <taxon>Ecdysozoa</taxon>
        <taxon>Arthropoda</taxon>
        <taxon>Chelicerata</taxon>
        <taxon>Arachnida</taxon>
        <taxon>Araneae</taxon>
        <taxon>Araneomorphae</taxon>
        <taxon>Entelegynae</taxon>
        <taxon>Araneoidea</taxon>
        <taxon>Araneidae</taxon>
        <taxon>Argiope</taxon>
    </lineage>
</organism>
<evidence type="ECO:0000259" key="1">
    <source>
        <dbReference type="Pfam" id="PF17919"/>
    </source>
</evidence>
<protein>
    <recommendedName>
        <fullName evidence="1">Reverse transcriptase/retrotransposon-derived protein RNase H-like domain-containing protein</fullName>
    </recommendedName>
</protein>
<dbReference type="Pfam" id="PF17919">
    <property type="entry name" value="RT_RNaseH_2"/>
    <property type="match status" value="1"/>
</dbReference>
<dbReference type="Proteomes" id="UP000807504">
    <property type="component" value="Unassembled WGS sequence"/>
</dbReference>
<sequence>MDKGLQSLWFTEASSCKQIGPSFSRHNWPFILQTDASDNGMGVVLSQIIGDNQEHPIIYCLADLKE</sequence>
<proteinExistence type="predicted"/>
<keyword evidence="3" id="KW-1185">Reference proteome</keyword>
<accession>A0A8T0EQN0</accession>
<gene>
    <name evidence="2" type="ORF">HNY73_013732</name>
</gene>
<dbReference type="InterPro" id="IPR041577">
    <property type="entry name" value="RT_RNaseH_2"/>
</dbReference>
<dbReference type="EMBL" id="JABXBU010002072">
    <property type="protein sequence ID" value="KAF8776786.1"/>
    <property type="molecule type" value="Genomic_DNA"/>
</dbReference>
<feature type="domain" description="Reverse transcriptase/retrotransposon-derived protein RNase H-like" evidence="1">
    <location>
        <begin position="25"/>
        <end position="61"/>
    </location>
</feature>